<sequence length="71" mass="7415">MSLGFRPPTMIAPCWQSALVTAAKQASPSDKTVLPGSKLVFAQSAIASLVNPRALQTIHPGYFLATCLSGV</sequence>
<organism evidence="1 2">
    <name type="scientific">Methylovulum psychrotolerans</name>
    <dbReference type="NCBI Taxonomy" id="1704499"/>
    <lineage>
        <taxon>Bacteria</taxon>
        <taxon>Pseudomonadati</taxon>
        <taxon>Pseudomonadota</taxon>
        <taxon>Gammaproteobacteria</taxon>
        <taxon>Methylococcales</taxon>
        <taxon>Methylococcaceae</taxon>
        <taxon>Methylovulum</taxon>
    </lineage>
</organism>
<reference evidence="1 2" key="1">
    <citation type="submission" date="2017-11" db="EMBL/GenBank/DDBJ databases">
        <title>Draft Genome Sequence of Methylobacter psychrotolerans Sph1T, an Obligate Methanotroph from Low-Temperature Environments.</title>
        <authorList>
            <person name="Oshkin I.Y."/>
            <person name="Miroshnikov K."/>
            <person name="Belova S.E."/>
            <person name="Korzhenkov A."/>
            <person name="Toshchakov S.V."/>
            <person name="Dedysh S.N."/>
        </authorList>
    </citation>
    <scope>NUCLEOTIDE SEQUENCE [LARGE SCALE GENOMIC DNA]</scope>
    <source>
        <strain evidence="1 2">Sph1</strain>
    </source>
</reference>
<dbReference type="EMBL" id="PGFZ01000028">
    <property type="protein sequence ID" value="POZ49696.1"/>
    <property type="molecule type" value="Genomic_DNA"/>
</dbReference>
<dbReference type="Proteomes" id="UP000237423">
    <property type="component" value="Unassembled WGS sequence"/>
</dbReference>
<proteinExistence type="predicted"/>
<name>A0A2S5CFW6_9GAMM</name>
<dbReference type="AlphaFoldDB" id="A0A2S5CFW6"/>
<protein>
    <submittedName>
        <fullName evidence="1">Uncharacterized protein</fullName>
    </submittedName>
</protein>
<evidence type="ECO:0000313" key="1">
    <source>
        <dbReference type="EMBL" id="POZ49696.1"/>
    </source>
</evidence>
<accession>A0A2S5CFW6</accession>
<comment type="caution">
    <text evidence="1">The sequence shown here is derived from an EMBL/GenBank/DDBJ whole genome shotgun (WGS) entry which is preliminary data.</text>
</comment>
<gene>
    <name evidence="1" type="ORF">AADEFJLK_04525</name>
</gene>
<evidence type="ECO:0000313" key="2">
    <source>
        <dbReference type="Proteomes" id="UP000237423"/>
    </source>
</evidence>